<dbReference type="RefSeq" id="WP_005042279.1">
    <property type="nucleotide sequence ID" value="NZ_AOME01000051.1"/>
</dbReference>
<proteinExistence type="predicted"/>
<dbReference type="InterPro" id="IPR025877">
    <property type="entry name" value="MobA-like_NTP_Trfase"/>
</dbReference>
<dbReference type="Gene3D" id="3.90.550.10">
    <property type="entry name" value="Spore Coat Polysaccharide Biosynthesis Protein SpsA, Chain A"/>
    <property type="match status" value="1"/>
</dbReference>
<keyword evidence="5" id="KW-1185">Reference proteome</keyword>
<gene>
    <name evidence="4" type="ORF">C450_07937</name>
</gene>
<dbReference type="GO" id="GO:0016779">
    <property type="term" value="F:nucleotidyltransferase activity"/>
    <property type="evidence" value="ECO:0007669"/>
    <property type="project" value="UniProtKB-ARBA"/>
</dbReference>
<dbReference type="EMBL" id="AOME01000051">
    <property type="protein sequence ID" value="EMA53228.1"/>
    <property type="molecule type" value="Genomic_DNA"/>
</dbReference>
<feature type="domain" description="MobA-like NTP transferase" evidence="3">
    <location>
        <begin position="2"/>
        <end position="135"/>
    </location>
</feature>
<dbReference type="Proteomes" id="UP000011625">
    <property type="component" value="Unassembled WGS sequence"/>
</dbReference>
<dbReference type="InterPro" id="IPR029044">
    <property type="entry name" value="Nucleotide-diphossugar_trans"/>
</dbReference>
<evidence type="ECO:0000256" key="2">
    <source>
        <dbReference type="SAM" id="MobiDB-lite"/>
    </source>
</evidence>
<feature type="compositionally biased region" description="Basic and acidic residues" evidence="2">
    <location>
        <begin position="51"/>
        <end position="74"/>
    </location>
</feature>
<dbReference type="Pfam" id="PF12804">
    <property type="entry name" value="NTP_transf_3"/>
    <property type="match status" value="1"/>
</dbReference>
<dbReference type="SUPFAM" id="SSF53448">
    <property type="entry name" value="Nucleotide-diphospho-sugar transferases"/>
    <property type="match status" value="1"/>
</dbReference>
<keyword evidence="1" id="KW-0808">Transferase</keyword>
<organism evidence="4 5">
    <name type="scientific">Halococcus salifodinae DSM 8989</name>
    <dbReference type="NCBI Taxonomy" id="1227456"/>
    <lineage>
        <taxon>Archaea</taxon>
        <taxon>Methanobacteriati</taxon>
        <taxon>Methanobacteriota</taxon>
        <taxon>Stenosarchaea group</taxon>
        <taxon>Halobacteria</taxon>
        <taxon>Halobacteriales</taxon>
        <taxon>Halococcaceae</taxon>
        <taxon>Halococcus</taxon>
    </lineage>
</organism>
<dbReference type="STRING" id="1227456.C450_07937"/>
<accession>M0N6P3</accession>
<dbReference type="PANTHER" id="PTHR19136:SF86">
    <property type="entry name" value="ADENOSYLCOBINAMIDE-PHOSPHATE GUANYLYLTRANSFERASE"/>
    <property type="match status" value="1"/>
</dbReference>
<evidence type="ECO:0000313" key="4">
    <source>
        <dbReference type="EMBL" id="EMA53228.1"/>
    </source>
</evidence>
<dbReference type="PANTHER" id="PTHR19136">
    <property type="entry name" value="MOLYBDENUM COFACTOR GUANYLYLTRANSFERASE"/>
    <property type="match status" value="1"/>
</dbReference>
<reference evidence="4 5" key="1">
    <citation type="journal article" date="2014" name="PLoS Genet.">
        <title>Phylogenetically driven sequencing of extremely halophilic archaea reveals strategies for static and dynamic osmo-response.</title>
        <authorList>
            <person name="Becker E.A."/>
            <person name="Seitzer P.M."/>
            <person name="Tritt A."/>
            <person name="Larsen D."/>
            <person name="Krusor M."/>
            <person name="Yao A.I."/>
            <person name="Wu D."/>
            <person name="Madern D."/>
            <person name="Eisen J.A."/>
            <person name="Darling A.E."/>
            <person name="Facciotti M.T."/>
        </authorList>
    </citation>
    <scope>NUCLEOTIDE SEQUENCE [LARGE SCALE GENOMIC DNA]</scope>
    <source>
        <strain evidence="4 5">DSM 8989</strain>
    </source>
</reference>
<dbReference type="OrthoDB" id="9782at2157"/>
<protein>
    <submittedName>
        <fullName evidence="4">GTP:adenosylcobinamide-phosphateguanylyltransfer ase</fullName>
    </submittedName>
</protein>
<name>M0N6P3_9EURY</name>
<evidence type="ECO:0000313" key="5">
    <source>
        <dbReference type="Proteomes" id="UP000011625"/>
    </source>
</evidence>
<evidence type="ECO:0000256" key="1">
    <source>
        <dbReference type="ARBA" id="ARBA00022679"/>
    </source>
</evidence>
<feature type="region of interest" description="Disordered" evidence="2">
    <location>
        <begin position="46"/>
        <end position="74"/>
    </location>
</feature>
<dbReference type="PATRIC" id="fig|1227456.3.peg.1596"/>
<evidence type="ECO:0000259" key="3">
    <source>
        <dbReference type="Pfam" id="PF12804"/>
    </source>
</evidence>
<dbReference type="AlphaFoldDB" id="M0N6P3"/>
<sequence>MCGGRGTRLDAGTEKPLYEIGGRPMVDRVIGALRASRVEAIHAVGSSNAPRTRDHLDPDRFDATRDETRRHDPPVESFVEAPGEGYVADLAAALDSIDPPVLTVAADLPLLAGESVDRVLDAFDGDSLAVCVPVILKRALGVSVDTTMEHDGRTLAPTGINVVAGDAETTLVSRDERLAVNVNRRADAQVAEALT</sequence>
<comment type="caution">
    <text evidence="4">The sequence shown here is derived from an EMBL/GenBank/DDBJ whole genome shotgun (WGS) entry which is preliminary data.</text>
</comment>